<organism evidence="1 2">
    <name type="scientific">Candidatus Magnetominusculus xianensis</name>
    <dbReference type="NCBI Taxonomy" id="1748249"/>
    <lineage>
        <taxon>Bacteria</taxon>
        <taxon>Pseudomonadati</taxon>
        <taxon>Nitrospirota</taxon>
        <taxon>Nitrospiria</taxon>
        <taxon>Nitrospirales</taxon>
        <taxon>Nitrospiraceae</taxon>
        <taxon>Candidatus Magnetominusculus</taxon>
    </lineage>
</organism>
<proteinExistence type="predicted"/>
<name>A0ABR5SB10_9BACT</name>
<evidence type="ECO:0000313" key="1">
    <source>
        <dbReference type="EMBL" id="KWT75021.1"/>
    </source>
</evidence>
<accession>A0ABR5SB10</accession>
<dbReference type="EMBL" id="LNQR01000133">
    <property type="protein sequence ID" value="KWT75021.1"/>
    <property type="molecule type" value="Genomic_DNA"/>
</dbReference>
<dbReference type="Proteomes" id="UP000060487">
    <property type="component" value="Unassembled WGS sequence"/>
</dbReference>
<gene>
    <name evidence="1" type="ORF">ASN18_3271</name>
</gene>
<keyword evidence="2" id="KW-1185">Reference proteome</keyword>
<protein>
    <submittedName>
        <fullName evidence="1">Uncharacterized protein</fullName>
    </submittedName>
</protein>
<comment type="caution">
    <text evidence="1">The sequence shown here is derived from an EMBL/GenBank/DDBJ whole genome shotgun (WGS) entry which is preliminary data.</text>
</comment>
<sequence>MNSCEYINDFMYFIVRQEGSAAYIYCSGVNITRFTPLTAGKHRLGQNIVMKGLQSSNIELRSYILLRGWQPRTLRGGSCHDEQVRSSDDLWNAETLMIENTSDDFSAEDVVNYSVKNFLRIVLPQCLPPGEIPEALLNAEGLQTWLNSHCKT</sequence>
<reference evidence="1 2" key="1">
    <citation type="submission" date="2015-11" db="EMBL/GenBank/DDBJ databases">
        <authorList>
            <person name="Lin W."/>
        </authorList>
    </citation>
    <scope>NUCLEOTIDE SEQUENCE [LARGE SCALE GENOMIC DNA]</scope>
    <source>
        <strain evidence="1 2">HCH-1</strain>
    </source>
</reference>
<evidence type="ECO:0000313" key="2">
    <source>
        <dbReference type="Proteomes" id="UP000060487"/>
    </source>
</evidence>
<dbReference type="RefSeq" id="WP_085053868.1">
    <property type="nucleotide sequence ID" value="NZ_LNQR01000133.1"/>
</dbReference>